<feature type="domain" description="C2H2-type" evidence="10">
    <location>
        <begin position="633"/>
        <end position="660"/>
    </location>
</feature>
<evidence type="ECO:0000256" key="7">
    <source>
        <dbReference type="ARBA" id="ARBA00023242"/>
    </source>
</evidence>
<protein>
    <submittedName>
        <fullName evidence="13 14">Zinc finger protein 2-like isoform X1</fullName>
    </submittedName>
</protein>
<feature type="domain" description="C2H2-type" evidence="10">
    <location>
        <begin position="474"/>
        <end position="501"/>
    </location>
</feature>
<dbReference type="SMART" id="SM00355">
    <property type="entry name" value="ZnF_C2H2"/>
    <property type="match status" value="7"/>
</dbReference>
<dbReference type="PANTHER" id="PTHR24393">
    <property type="entry name" value="ZINC FINGER PROTEIN"/>
    <property type="match status" value="1"/>
</dbReference>
<dbReference type="SMART" id="SM00431">
    <property type="entry name" value="SCAN"/>
    <property type="match status" value="1"/>
</dbReference>
<dbReference type="AlphaFoldDB" id="A0AA97J522"/>
<keyword evidence="3" id="KW-0479">Metal-binding</keyword>
<keyword evidence="12" id="KW-1185">Reference proteome</keyword>
<dbReference type="KEGG" id="emc:129327138"/>
<evidence type="ECO:0000256" key="9">
    <source>
        <dbReference type="SAM" id="MobiDB-lite"/>
    </source>
</evidence>
<feature type="region of interest" description="Disordered" evidence="9">
    <location>
        <begin position="578"/>
        <end position="600"/>
    </location>
</feature>
<dbReference type="Proteomes" id="UP001190640">
    <property type="component" value="Chromosome 4"/>
</dbReference>
<keyword evidence="5 8" id="KW-0863">Zinc-finger</keyword>
<dbReference type="GeneID" id="129327138"/>
<dbReference type="GO" id="GO:0005634">
    <property type="term" value="C:nucleus"/>
    <property type="evidence" value="ECO:0007669"/>
    <property type="project" value="UniProtKB-SubCell"/>
</dbReference>
<sequence>MATLSQPFQILLEQGANPCMKIEGSPQTSPAEEESVVPRVIQVGTIGEFLGWVAPQKWAQGPKEGLAQCWESQWQEVLKAVQPHTSGQETPQESKALAWGDTKASSEAISDASQWPRGEGHTKLLVDYNRGGLQVLSNGKNRTGKEETMRKEALNAEMKRQCFRQLSYQEAEGPRKVCSQLYELCLQWLRPERHTKEQILELVILEQFLAIVPQEIQSWLRDCCPQACSHAVALAEDFLKGQQQEAKMLAPDEDVVVVSSDTEGSLLGPRLGYFCQETQLEDGQGSSLTGKDRCLHVYPISSGEGALNGNDLGPSQQGGSELPIPVGILSGQSGVFEGCCAPQQAHGTEPPLTWEEVTRCSENVYETVVHVEEQRHWCLDCGESFQDSSQLVQHQQSHPSPKRTECPKCGKNFRDLSHVLRHQTVHTGEKPYSCLECGQSYTQKPALIRHQQRHREGFESVARRRRSHTGCKRPQCQECGKSFRDLSHVLRHQTVHTGEKPYKCSVCGQGFTQKPALSRHQQKHLESKPYIAGNGELHVNGENACFNPLESAQSLSRTSQENASSTFMNGCTVEYQPMEKPPYRPMVEGTKPSKKNPNRRGQKNYWCIMCGKGFRDKADVVRHHRIHTGEKPYECLDCGKRFSTTSSLYKHQIIHKRTDPQIAT</sequence>
<organism evidence="12 13">
    <name type="scientific">Eublepharis macularius</name>
    <name type="common">Leopard gecko</name>
    <name type="synonym">Cyrtodactylus macularius</name>
    <dbReference type="NCBI Taxonomy" id="481883"/>
    <lineage>
        <taxon>Eukaryota</taxon>
        <taxon>Metazoa</taxon>
        <taxon>Chordata</taxon>
        <taxon>Craniata</taxon>
        <taxon>Vertebrata</taxon>
        <taxon>Euteleostomi</taxon>
        <taxon>Lepidosauria</taxon>
        <taxon>Squamata</taxon>
        <taxon>Bifurcata</taxon>
        <taxon>Gekkota</taxon>
        <taxon>Eublepharidae</taxon>
        <taxon>Eublepharinae</taxon>
        <taxon>Eublepharis</taxon>
    </lineage>
</organism>
<dbReference type="InterPro" id="IPR003309">
    <property type="entry name" value="SCAN_dom"/>
</dbReference>
<evidence type="ECO:0000259" key="11">
    <source>
        <dbReference type="PROSITE" id="PS50804"/>
    </source>
</evidence>
<feature type="domain" description="C2H2-type" evidence="10">
    <location>
        <begin position="605"/>
        <end position="632"/>
    </location>
</feature>
<dbReference type="FunFam" id="3.30.160.60:FF:000557">
    <property type="entry name" value="zinc finger and SCAN domain-containing protein 29"/>
    <property type="match status" value="1"/>
</dbReference>
<evidence type="ECO:0000256" key="1">
    <source>
        <dbReference type="ARBA" id="ARBA00004123"/>
    </source>
</evidence>
<reference evidence="13 14" key="1">
    <citation type="submission" date="2025-04" db="UniProtKB">
        <authorList>
            <consortium name="RefSeq"/>
        </authorList>
    </citation>
    <scope>IDENTIFICATION</scope>
    <source>
        <tissue evidence="13 14">Blood</tissue>
    </source>
</reference>
<evidence type="ECO:0000256" key="2">
    <source>
        <dbReference type="ARBA" id="ARBA00006991"/>
    </source>
</evidence>
<dbReference type="Gene3D" id="3.30.160.60">
    <property type="entry name" value="Classic Zinc Finger"/>
    <property type="match status" value="7"/>
</dbReference>
<feature type="domain" description="C2H2-type" evidence="10">
    <location>
        <begin position="376"/>
        <end position="403"/>
    </location>
</feature>
<evidence type="ECO:0000259" key="10">
    <source>
        <dbReference type="PROSITE" id="PS50157"/>
    </source>
</evidence>
<feature type="domain" description="C2H2-type" evidence="10">
    <location>
        <begin position="404"/>
        <end position="431"/>
    </location>
</feature>
<dbReference type="PROSITE" id="PS50804">
    <property type="entry name" value="SCAN_BOX"/>
    <property type="match status" value="1"/>
</dbReference>
<feature type="domain" description="C2H2-type" evidence="10">
    <location>
        <begin position="502"/>
        <end position="529"/>
    </location>
</feature>
<feature type="compositionally biased region" description="Polar residues" evidence="9">
    <location>
        <begin position="83"/>
        <end position="93"/>
    </location>
</feature>
<dbReference type="GO" id="GO:0001228">
    <property type="term" value="F:DNA-binding transcription activator activity, RNA polymerase II-specific"/>
    <property type="evidence" value="ECO:0007669"/>
    <property type="project" value="TreeGrafter"/>
</dbReference>
<dbReference type="GO" id="GO:0008270">
    <property type="term" value="F:zinc ion binding"/>
    <property type="evidence" value="ECO:0007669"/>
    <property type="project" value="UniProtKB-KW"/>
</dbReference>
<dbReference type="Gene3D" id="1.10.4020.10">
    <property type="entry name" value="DNA breaking-rejoining enzymes"/>
    <property type="match status" value="1"/>
</dbReference>
<keyword evidence="6" id="KW-0862">Zinc</keyword>
<comment type="subcellular location">
    <subcellularLocation>
        <location evidence="1">Nucleus</location>
    </subcellularLocation>
</comment>
<dbReference type="InterPro" id="IPR013087">
    <property type="entry name" value="Znf_C2H2_type"/>
</dbReference>
<dbReference type="FunFam" id="3.30.160.60:FF:001498">
    <property type="entry name" value="Zinc finger protein 404"/>
    <property type="match status" value="3"/>
</dbReference>
<dbReference type="FunFam" id="1.10.4020.10:FF:000001">
    <property type="entry name" value="zinc finger protein 263 isoform X1"/>
    <property type="match status" value="1"/>
</dbReference>
<dbReference type="InterPro" id="IPR038269">
    <property type="entry name" value="SCAN_sf"/>
</dbReference>
<keyword evidence="7" id="KW-0539">Nucleus</keyword>
<evidence type="ECO:0000313" key="14">
    <source>
        <dbReference type="RefSeq" id="XP_054831578.1"/>
    </source>
</evidence>
<evidence type="ECO:0000256" key="3">
    <source>
        <dbReference type="ARBA" id="ARBA00022723"/>
    </source>
</evidence>
<evidence type="ECO:0000313" key="12">
    <source>
        <dbReference type="Proteomes" id="UP001190640"/>
    </source>
</evidence>
<dbReference type="SUPFAM" id="SSF47353">
    <property type="entry name" value="Retrovirus capsid dimerization domain-like"/>
    <property type="match status" value="1"/>
</dbReference>
<dbReference type="InterPro" id="IPR036236">
    <property type="entry name" value="Znf_C2H2_sf"/>
</dbReference>
<evidence type="ECO:0000256" key="8">
    <source>
        <dbReference type="PROSITE-ProRule" id="PRU00042"/>
    </source>
</evidence>
<evidence type="ECO:0000256" key="5">
    <source>
        <dbReference type="ARBA" id="ARBA00022771"/>
    </source>
</evidence>
<dbReference type="SUPFAM" id="SSF57667">
    <property type="entry name" value="beta-beta-alpha zinc fingers"/>
    <property type="match status" value="4"/>
</dbReference>
<dbReference type="Pfam" id="PF00096">
    <property type="entry name" value="zf-C2H2"/>
    <property type="match status" value="6"/>
</dbReference>
<gene>
    <name evidence="13 14" type="primary">LOC129327138</name>
</gene>
<dbReference type="PANTHER" id="PTHR24393:SF100">
    <property type="entry name" value="ZINC FINGER PROTEIN-RELATED"/>
    <property type="match status" value="1"/>
</dbReference>
<evidence type="ECO:0000256" key="6">
    <source>
        <dbReference type="ARBA" id="ARBA00022833"/>
    </source>
</evidence>
<dbReference type="CDD" id="cd07936">
    <property type="entry name" value="SCAN"/>
    <property type="match status" value="1"/>
</dbReference>
<proteinExistence type="inferred from homology"/>
<dbReference type="PROSITE" id="PS50157">
    <property type="entry name" value="ZINC_FINGER_C2H2_2"/>
    <property type="match status" value="7"/>
</dbReference>
<keyword evidence="4" id="KW-0677">Repeat</keyword>
<dbReference type="Pfam" id="PF02023">
    <property type="entry name" value="SCAN"/>
    <property type="match status" value="1"/>
</dbReference>
<dbReference type="PROSITE" id="PS00028">
    <property type="entry name" value="ZINC_FINGER_C2H2_1"/>
    <property type="match status" value="7"/>
</dbReference>
<feature type="compositionally biased region" description="Polar residues" evidence="9">
    <location>
        <begin position="103"/>
        <end position="113"/>
    </location>
</feature>
<dbReference type="RefSeq" id="XP_054831578.1">
    <property type="nucleotide sequence ID" value="XM_054975603.1"/>
</dbReference>
<dbReference type="GO" id="GO:0000978">
    <property type="term" value="F:RNA polymerase II cis-regulatory region sequence-specific DNA binding"/>
    <property type="evidence" value="ECO:0007669"/>
    <property type="project" value="TreeGrafter"/>
</dbReference>
<name>A0AA97J522_EUBMA</name>
<dbReference type="FunFam" id="3.30.160.60:FF:000358">
    <property type="entry name" value="zinc finger protein 24"/>
    <property type="match status" value="2"/>
</dbReference>
<comment type="similarity">
    <text evidence="2">Belongs to the krueppel C2H2-type zinc-finger protein family.</text>
</comment>
<feature type="domain" description="SCAN box" evidence="11">
    <location>
        <begin position="160"/>
        <end position="238"/>
    </location>
</feature>
<accession>A0AA97J522</accession>
<evidence type="ECO:0000256" key="4">
    <source>
        <dbReference type="ARBA" id="ARBA00022737"/>
    </source>
</evidence>
<feature type="domain" description="C2H2-type" evidence="10">
    <location>
        <begin position="432"/>
        <end position="454"/>
    </location>
</feature>
<evidence type="ECO:0000313" key="13">
    <source>
        <dbReference type="RefSeq" id="XP_054831577.1"/>
    </source>
</evidence>
<dbReference type="RefSeq" id="XP_054831577.1">
    <property type="nucleotide sequence ID" value="XM_054975602.1"/>
</dbReference>
<feature type="region of interest" description="Disordered" evidence="9">
    <location>
        <begin position="82"/>
        <end position="117"/>
    </location>
</feature>